<feature type="transmembrane region" description="Helical" evidence="9">
    <location>
        <begin position="55"/>
        <end position="77"/>
    </location>
</feature>
<evidence type="ECO:0000256" key="7">
    <source>
        <dbReference type="ARBA" id="ARBA00022989"/>
    </source>
</evidence>
<dbReference type="EMBL" id="WWVQ01000063">
    <property type="protein sequence ID" value="MZL34994.1"/>
    <property type="molecule type" value="Genomic_DNA"/>
</dbReference>
<feature type="transmembrane region" description="Helical" evidence="9">
    <location>
        <begin position="241"/>
        <end position="261"/>
    </location>
</feature>
<dbReference type="InterPro" id="IPR000515">
    <property type="entry name" value="MetI-like"/>
</dbReference>
<feature type="transmembrane region" description="Helical" evidence="9">
    <location>
        <begin position="207"/>
        <end position="234"/>
    </location>
</feature>
<dbReference type="GeneID" id="75076945"/>
<dbReference type="eggNOG" id="COG1175">
    <property type="taxonomic scope" value="Bacteria"/>
</dbReference>
<evidence type="ECO:0000256" key="4">
    <source>
        <dbReference type="ARBA" id="ARBA00022475"/>
    </source>
</evidence>
<evidence type="ECO:0000256" key="8">
    <source>
        <dbReference type="ARBA" id="ARBA00023136"/>
    </source>
</evidence>
<feature type="transmembrane region" description="Helical" evidence="9">
    <location>
        <begin position="168"/>
        <end position="195"/>
    </location>
</feature>
<feature type="transmembrane region" description="Helical" evidence="9">
    <location>
        <begin position="111"/>
        <end position="132"/>
    </location>
</feature>
<evidence type="ECO:0000313" key="16">
    <source>
        <dbReference type="Proteomes" id="UP000095431"/>
    </source>
</evidence>
<organism evidence="12 16">
    <name type="scientific">Blautia wexlerae</name>
    <dbReference type="NCBI Taxonomy" id="418240"/>
    <lineage>
        <taxon>Bacteria</taxon>
        <taxon>Bacillati</taxon>
        <taxon>Bacillota</taxon>
        <taxon>Clostridia</taxon>
        <taxon>Lachnospirales</taxon>
        <taxon>Lachnospiraceae</taxon>
        <taxon>Blautia</taxon>
    </lineage>
</organism>
<feature type="transmembrane region" description="Helical" evidence="9">
    <location>
        <begin position="453"/>
        <end position="473"/>
    </location>
</feature>
<dbReference type="Proteomes" id="UP000095431">
    <property type="component" value="Unassembled WGS sequence"/>
</dbReference>
<reference evidence="17 18" key="2">
    <citation type="journal article" date="2019" name="Nat. Med.">
        <title>A library of human gut bacterial isolates paired with longitudinal multiomics data enables mechanistic microbiome research.</title>
        <authorList>
            <person name="Poyet M."/>
            <person name="Groussin M."/>
            <person name="Gibbons S.M."/>
            <person name="Avila-Pacheco J."/>
            <person name="Jiang X."/>
            <person name="Kearney S.M."/>
            <person name="Perrotta A.R."/>
            <person name="Berdy B."/>
            <person name="Zhao S."/>
            <person name="Lieberman T.D."/>
            <person name="Swanson P.K."/>
            <person name="Smith M."/>
            <person name="Roesemann S."/>
            <person name="Alexander J.E."/>
            <person name="Rich S.A."/>
            <person name="Livny J."/>
            <person name="Vlamakis H."/>
            <person name="Clish C."/>
            <person name="Bullock K."/>
            <person name="Deik A."/>
            <person name="Scott J."/>
            <person name="Pierce K.A."/>
            <person name="Xavier R.J."/>
            <person name="Alm E.J."/>
        </authorList>
    </citation>
    <scope>NUCLEOTIDE SEQUENCE [LARGE SCALE GENOMIC DNA]</scope>
    <source>
        <strain evidence="13 18">BIOML-A1</strain>
        <strain evidence="14 17">BIOML-A12</strain>
    </source>
</reference>
<sequence>MAAQDNNSAAAAVSGFFKSIGGFFADFGTAVVKGDAFVKLSLIWMGAGYAKRKQYVKAVLMTLLEIAVIVFSVKFAMQYVPKFSTLGTVKMEKVFNMKTMKSEFNDYDNSFTILLFSLFSFVVWFAAAVVWFKNVINAYTLQKMEEAGKHINTFKEDLRSLTEEKFHITLLTLPVLGVVIFTLIPILLLIFVAFTNYDQQHMPPTELFSWVGFSNFISLFGGGGLTSTFGYAFVRVLGWTLVWAFFATFTTYIGGILLSLLLNSKKTRLSKMWRTLFIVTIAVPQFVSLLLVRNFFSNGGIVNTICHSIGLTGFLRSIGLVSTSYIPFLSAPGWAHVMIILINIWIGVPYQMLIATGVLMNLPSDQLESARVDGATNFQIFRKITMPYLLFVTGPALITDFVKNINNFNVIYLLTQDVYTTTNQAMASSQAKEVDLLVTWLFRLTQDYYNYKMASAIGIIVFIICAVFTLVAFNRMIKGDKEGTYQ</sequence>
<feature type="transmembrane region" description="Helical" evidence="9">
    <location>
        <begin position="304"/>
        <end position="328"/>
    </location>
</feature>
<evidence type="ECO:0000313" key="17">
    <source>
        <dbReference type="Proteomes" id="UP000477156"/>
    </source>
</evidence>
<evidence type="ECO:0000256" key="10">
    <source>
        <dbReference type="RuleBase" id="RU367050"/>
    </source>
</evidence>
<reference evidence="15 19" key="3">
    <citation type="journal article" date="2020" name="Cell Host Microbe">
        <title>Functional and Genomic Variation between Human-Derived Isolates of Lachnospiraceae Reveals Inter- and Intra-Species Diversity.</title>
        <authorList>
            <person name="Sorbara M.T."/>
            <person name="Littmann E.R."/>
            <person name="Fontana E."/>
            <person name="Moody T.U."/>
            <person name="Kohout C.E."/>
            <person name="Gjonbalaj M."/>
            <person name="Eaton V."/>
            <person name="Seok R."/>
            <person name="Leiner I.M."/>
            <person name="Pamer E.G."/>
        </authorList>
    </citation>
    <scope>NUCLEOTIDE SEQUENCE [LARGE SCALE GENOMIC DNA]</scope>
    <source>
        <strain evidence="15 19">MSK.20.11</strain>
    </source>
</reference>
<comment type="similarity">
    <text evidence="2 10">Belongs to the binding-protein-dependent transport system permease family. MalFG subfamily.</text>
</comment>
<dbReference type="InterPro" id="IPR035906">
    <property type="entry name" value="MetI-like_sf"/>
</dbReference>
<feature type="transmembrane region" description="Helical" evidence="9">
    <location>
        <begin position="380"/>
        <end position="398"/>
    </location>
</feature>
<dbReference type="Proteomes" id="UP000477285">
    <property type="component" value="Unassembled WGS sequence"/>
</dbReference>
<evidence type="ECO:0000259" key="11">
    <source>
        <dbReference type="PROSITE" id="PS50928"/>
    </source>
</evidence>
<gene>
    <name evidence="12" type="primary">malF_3</name>
    <name evidence="12" type="ORF">ERS852478_02670</name>
    <name evidence="15" type="ORF">G4952_08160</name>
    <name evidence="14" type="ORF">GT712_04805</name>
    <name evidence="13" type="ORF">GT728_17890</name>
</gene>
<dbReference type="PANTHER" id="PTHR47314">
    <property type="entry name" value="MALTOSE/MALTODEXTRIN TRANSPORT SYSTEM PERMEASE PROTEIN MALF"/>
    <property type="match status" value="1"/>
</dbReference>
<keyword evidence="6 9" id="KW-0812">Transmembrane</keyword>
<evidence type="ECO:0000313" key="12">
    <source>
        <dbReference type="EMBL" id="CUO39095.1"/>
    </source>
</evidence>
<dbReference type="Gene3D" id="1.10.3720.10">
    <property type="entry name" value="MetI-like"/>
    <property type="match status" value="1"/>
</dbReference>
<evidence type="ECO:0000256" key="1">
    <source>
        <dbReference type="ARBA" id="ARBA00004651"/>
    </source>
</evidence>
<dbReference type="GO" id="GO:0042956">
    <property type="term" value="P:maltodextrin transmembrane transport"/>
    <property type="evidence" value="ECO:0007669"/>
    <property type="project" value="TreeGrafter"/>
</dbReference>
<comment type="subcellular location">
    <subcellularLocation>
        <location evidence="1 9">Cell membrane</location>
        <topology evidence="1 9">Multi-pass membrane protein</topology>
    </subcellularLocation>
</comment>
<dbReference type="EMBL" id="WWVF01000007">
    <property type="protein sequence ID" value="MZS88424.1"/>
    <property type="molecule type" value="Genomic_DNA"/>
</dbReference>
<feature type="transmembrane region" description="Helical" evidence="9">
    <location>
        <begin position="334"/>
        <end position="359"/>
    </location>
</feature>
<evidence type="ECO:0000256" key="2">
    <source>
        <dbReference type="ARBA" id="ARBA00009047"/>
    </source>
</evidence>
<proteinExistence type="inferred from homology"/>
<dbReference type="EMBL" id="CYZN01000018">
    <property type="protein sequence ID" value="CUO39095.1"/>
    <property type="molecule type" value="Genomic_DNA"/>
</dbReference>
<evidence type="ECO:0000256" key="3">
    <source>
        <dbReference type="ARBA" id="ARBA00022448"/>
    </source>
</evidence>
<keyword evidence="7 9" id="KW-1133">Transmembrane helix</keyword>
<evidence type="ECO:0000256" key="5">
    <source>
        <dbReference type="ARBA" id="ARBA00022597"/>
    </source>
</evidence>
<accession>A0A174ET00</accession>
<keyword evidence="8 9" id="KW-0472">Membrane</keyword>
<evidence type="ECO:0000313" key="19">
    <source>
        <dbReference type="Proteomes" id="UP000822152"/>
    </source>
</evidence>
<dbReference type="EMBL" id="JAAIPF010000016">
    <property type="protein sequence ID" value="NSF73784.1"/>
    <property type="molecule type" value="Genomic_DNA"/>
</dbReference>
<dbReference type="SUPFAM" id="SSF161098">
    <property type="entry name" value="MetI-like"/>
    <property type="match status" value="1"/>
</dbReference>
<keyword evidence="4 10" id="KW-1003">Cell membrane</keyword>
<feature type="domain" description="ABC transmembrane type-1" evidence="11">
    <location>
        <begin position="237"/>
        <end position="472"/>
    </location>
</feature>
<keyword evidence="3 9" id="KW-0813">Transport</keyword>
<dbReference type="Proteomes" id="UP000822152">
    <property type="component" value="Unassembled WGS sequence"/>
</dbReference>
<keyword evidence="5 10" id="KW-0762">Sugar transport</keyword>
<dbReference type="Proteomes" id="UP000477156">
    <property type="component" value="Unassembled WGS sequence"/>
</dbReference>
<dbReference type="Pfam" id="PF00528">
    <property type="entry name" value="BPD_transp_1"/>
    <property type="match status" value="1"/>
</dbReference>
<reference evidence="12 16" key="1">
    <citation type="submission" date="2015-09" db="EMBL/GenBank/DDBJ databases">
        <authorList>
            <consortium name="Pathogen Informatics"/>
        </authorList>
    </citation>
    <scope>NUCLEOTIDE SEQUENCE [LARGE SCALE GENOMIC DNA]</scope>
    <source>
        <strain evidence="12 16">2789STDY5834863</strain>
    </source>
</reference>
<evidence type="ECO:0000256" key="9">
    <source>
        <dbReference type="RuleBase" id="RU363032"/>
    </source>
</evidence>
<dbReference type="PROSITE" id="PS50928">
    <property type="entry name" value="ABC_TM1"/>
    <property type="match status" value="1"/>
</dbReference>
<keyword evidence="19" id="KW-1185">Reference proteome</keyword>
<dbReference type="RefSeq" id="WP_044996454.1">
    <property type="nucleotide sequence ID" value="NZ_BTHH01000020.1"/>
</dbReference>
<evidence type="ECO:0000313" key="13">
    <source>
        <dbReference type="EMBL" id="MZL34994.1"/>
    </source>
</evidence>
<dbReference type="CDD" id="cd06261">
    <property type="entry name" value="TM_PBP2"/>
    <property type="match status" value="1"/>
</dbReference>
<protein>
    <recommendedName>
        <fullName evidence="10">Maltose/maltodextrin transport system permease protein</fullName>
    </recommendedName>
</protein>
<dbReference type="PANTHER" id="PTHR47314:SF1">
    <property type="entry name" value="MALTOSE_MALTODEXTRIN TRANSPORT SYSTEM PERMEASE PROTEIN MALF"/>
    <property type="match status" value="1"/>
</dbReference>
<evidence type="ECO:0000256" key="6">
    <source>
        <dbReference type="ARBA" id="ARBA00022692"/>
    </source>
</evidence>
<name>A0A174ET00_9FIRM</name>
<dbReference type="GO" id="GO:0015423">
    <property type="term" value="F:ABC-type maltose transporter activity"/>
    <property type="evidence" value="ECO:0007669"/>
    <property type="project" value="TreeGrafter"/>
</dbReference>
<feature type="transmembrane region" description="Helical" evidence="9">
    <location>
        <begin position="273"/>
        <end position="292"/>
    </location>
</feature>
<evidence type="ECO:0000313" key="18">
    <source>
        <dbReference type="Proteomes" id="UP000477285"/>
    </source>
</evidence>
<reference evidence="15" key="4">
    <citation type="submission" date="2020-02" db="EMBL/GenBank/DDBJ databases">
        <authorList>
            <person name="Littmann E."/>
            <person name="Sorbara M."/>
        </authorList>
    </citation>
    <scope>NUCLEOTIDE SEQUENCE</scope>
    <source>
        <strain evidence="15">MSK.20.11</strain>
    </source>
</reference>
<comment type="function">
    <text evidence="10">Part of the ABC transporter complex MalEFGK involved in maltose/maltodextrin import. Probably responsible for the translocation of the substrate across the membrane.</text>
</comment>
<evidence type="ECO:0000313" key="14">
    <source>
        <dbReference type="EMBL" id="MZS88424.1"/>
    </source>
</evidence>
<dbReference type="GO" id="GO:1990060">
    <property type="term" value="C:maltose transport complex"/>
    <property type="evidence" value="ECO:0007669"/>
    <property type="project" value="TreeGrafter"/>
</dbReference>
<evidence type="ECO:0000313" key="15">
    <source>
        <dbReference type="EMBL" id="NSF73784.1"/>
    </source>
</evidence>
<dbReference type="AlphaFoldDB" id="A0A174ET00"/>